<evidence type="ECO:0000313" key="3">
    <source>
        <dbReference type="Proteomes" id="UP000810252"/>
    </source>
</evidence>
<gene>
    <name evidence="2" type="ORF">IAC29_04145</name>
</gene>
<evidence type="ECO:0000313" key="2">
    <source>
        <dbReference type="EMBL" id="MBO8448444.1"/>
    </source>
</evidence>
<organism evidence="2 3">
    <name type="scientific">Candidatus Cryptobacteroides merdigallinarum</name>
    <dbReference type="NCBI Taxonomy" id="2840770"/>
    <lineage>
        <taxon>Bacteria</taxon>
        <taxon>Pseudomonadati</taxon>
        <taxon>Bacteroidota</taxon>
        <taxon>Bacteroidia</taxon>
        <taxon>Bacteroidales</taxon>
        <taxon>Candidatus Cryptobacteroides</taxon>
    </lineage>
</organism>
<sequence length="291" mass="33925">MTQNEIKIPAFFAENGLTATSANHLSNIAKENYMAIERQMAKLEFYRTAVGLIGGSEETVVSCGTGPERFSRIRKWVEEVCACKSLIAYLREAIKAKDKLTRDLDDYGAEEIQDLSEMEPEKEDRLTFEQVLETLPIKERNRYLELETRCAVIGKFIHPDGEYSEARKHFTDRMLSPKEVRENGKDTLVYSYYPNIDGPEIDALFFELQAEHRKAQAELNGMRNEINRLIDEDWRRKSDAWLVEHEKWAESMIRLKERIMREKEDRSKEIEKLRIAIPDSLKPIYGKIKAL</sequence>
<dbReference type="AlphaFoldDB" id="A0A9D9EJ25"/>
<evidence type="ECO:0000256" key="1">
    <source>
        <dbReference type="SAM" id="Coils"/>
    </source>
</evidence>
<accession>A0A9D9EJ25</accession>
<feature type="coiled-coil region" evidence="1">
    <location>
        <begin position="205"/>
        <end position="232"/>
    </location>
</feature>
<name>A0A9D9EJ25_9BACT</name>
<reference evidence="2" key="2">
    <citation type="journal article" date="2021" name="PeerJ">
        <title>Extensive microbial diversity within the chicken gut microbiome revealed by metagenomics and culture.</title>
        <authorList>
            <person name="Gilroy R."/>
            <person name="Ravi A."/>
            <person name="Getino M."/>
            <person name="Pursley I."/>
            <person name="Horton D.L."/>
            <person name="Alikhan N.F."/>
            <person name="Baker D."/>
            <person name="Gharbi K."/>
            <person name="Hall N."/>
            <person name="Watson M."/>
            <person name="Adriaenssens E.M."/>
            <person name="Foster-Nyarko E."/>
            <person name="Jarju S."/>
            <person name="Secka A."/>
            <person name="Antonio M."/>
            <person name="Oren A."/>
            <person name="Chaudhuri R.R."/>
            <person name="La Ragione R."/>
            <person name="Hildebrand F."/>
            <person name="Pallen M.J."/>
        </authorList>
    </citation>
    <scope>NUCLEOTIDE SEQUENCE</scope>
    <source>
        <strain evidence="2">20514</strain>
    </source>
</reference>
<proteinExistence type="predicted"/>
<dbReference type="EMBL" id="JADIMQ010000059">
    <property type="protein sequence ID" value="MBO8448444.1"/>
    <property type="molecule type" value="Genomic_DNA"/>
</dbReference>
<keyword evidence="1" id="KW-0175">Coiled coil</keyword>
<dbReference type="Proteomes" id="UP000810252">
    <property type="component" value="Unassembled WGS sequence"/>
</dbReference>
<reference evidence="2" key="1">
    <citation type="submission" date="2020-10" db="EMBL/GenBank/DDBJ databases">
        <authorList>
            <person name="Gilroy R."/>
        </authorList>
    </citation>
    <scope>NUCLEOTIDE SEQUENCE</scope>
    <source>
        <strain evidence="2">20514</strain>
    </source>
</reference>
<comment type="caution">
    <text evidence="2">The sequence shown here is derived from an EMBL/GenBank/DDBJ whole genome shotgun (WGS) entry which is preliminary data.</text>
</comment>
<protein>
    <submittedName>
        <fullName evidence="2">Uncharacterized protein</fullName>
    </submittedName>
</protein>